<evidence type="ECO:0000313" key="1">
    <source>
        <dbReference type="EMBL" id="CAG5080392.1"/>
    </source>
</evidence>
<dbReference type="KEGG" id="ptan:CRYO30217_01289"/>
<dbReference type="EMBL" id="OU015584">
    <property type="protein sequence ID" value="CAG5080392.1"/>
    <property type="molecule type" value="Genomic_DNA"/>
</dbReference>
<dbReference type="InterPro" id="IPR011463">
    <property type="entry name" value="DUF1569"/>
</dbReference>
<dbReference type="Pfam" id="PF07606">
    <property type="entry name" value="DUF1569"/>
    <property type="match status" value="1"/>
</dbReference>
<dbReference type="AlphaFoldDB" id="A0A916JLT5"/>
<proteinExistence type="predicted"/>
<accession>A0A916JLT5</accession>
<evidence type="ECO:0000313" key="2">
    <source>
        <dbReference type="Proteomes" id="UP000683507"/>
    </source>
</evidence>
<reference evidence="1" key="1">
    <citation type="submission" date="2021-04" db="EMBL/GenBank/DDBJ databases">
        <authorList>
            <person name="Rodrigo-Torres L."/>
            <person name="Arahal R. D."/>
            <person name="Lucena T."/>
        </authorList>
    </citation>
    <scope>NUCLEOTIDE SEQUENCE</scope>
    <source>
        <strain evidence="1">AS29M-1</strain>
    </source>
</reference>
<dbReference type="InterPro" id="IPR034660">
    <property type="entry name" value="DinB/YfiT-like"/>
</dbReference>
<name>A0A916JLT5_9FLAO</name>
<dbReference type="Proteomes" id="UP000683507">
    <property type="component" value="Chromosome"/>
</dbReference>
<protein>
    <recommendedName>
        <fullName evidence="3">DUF1569 domain-containing protein</fullName>
    </recommendedName>
</protein>
<sequence>MSKSVNALLPELESYIKEHEKTDISVSQKSIDWQLDHSLKVINAVCKVTPQSDPSDFRPKFNFMGFILLSLGWFPRGKAKAPKAVVTDKTSEYELILQLKEAREGLKKFEQIQPKQFFEHPLFGHLNKKKTKQFLYTHTYHHLKIIREISKA</sequence>
<gene>
    <name evidence="1" type="ORF">CRYO30217_01289</name>
</gene>
<dbReference type="Gene3D" id="1.20.120.450">
    <property type="entry name" value="dinb family like domain"/>
    <property type="match status" value="1"/>
</dbReference>
<evidence type="ECO:0008006" key="3">
    <source>
        <dbReference type="Google" id="ProtNLM"/>
    </source>
</evidence>
<keyword evidence="2" id="KW-1185">Reference proteome</keyword>
<organism evidence="1 2">
    <name type="scientific">Parvicella tangerina</name>
    <dbReference type="NCBI Taxonomy" id="2829795"/>
    <lineage>
        <taxon>Bacteria</taxon>
        <taxon>Pseudomonadati</taxon>
        <taxon>Bacteroidota</taxon>
        <taxon>Flavobacteriia</taxon>
        <taxon>Flavobacteriales</taxon>
        <taxon>Parvicellaceae</taxon>
        <taxon>Parvicella</taxon>
    </lineage>
</organism>
<dbReference type="RefSeq" id="WP_258541497.1">
    <property type="nucleotide sequence ID" value="NZ_OU015584.1"/>
</dbReference>